<protein>
    <submittedName>
        <fullName evidence="6">Phosphate ABC transporter ATP-binding protein</fullName>
    </submittedName>
</protein>
<keyword evidence="4 6" id="KW-0067">ATP-binding</keyword>
<dbReference type="InterPro" id="IPR003439">
    <property type="entry name" value="ABC_transporter-like_ATP-bd"/>
</dbReference>
<sequence>MGVSAPKLAAEDLSFVVDDTAILRDVDLAVEAGETLTVIGPSGAGKSTLLRLLCRLDEPTAGTVYLDGTDYRTLDPTALRTRVGMVPQDPALRDGTVRENVTIGPRLRGESIEPGRVEALLARVDLEGYADREVTDLSGGEAQRVAIARTLFVDPEVLLLDEPTASLDPDAQADIEALLADLLAASARTAVLVTHDQAQVDRIADRVVRVVGGRIHSAGTPGEVLP</sequence>
<reference evidence="6 7" key="1">
    <citation type="submission" date="2020-08" db="EMBL/GenBank/DDBJ databases">
        <authorList>
            <person name="Seo M.-J."/>
        </authorList>
    </citation>
    <scope>NUCLEOTIDE SEQUENCE [LARGE SCALE GENOMIC DNA]</scope>
    <source>
        <strain evidence="6 7">MBLA0160</strain>
    </source>
</reference>
<dbReference type="Pfam" id="PF00005">
    <property type="entry name" value="ABC_tran"/>
    <property type="match status" value="1"/>
</dbReference>
<keyword evidence="3" id="KW-0547">Nucleotide-binding</keyword>
<dbReference type="AlphaFoldDB" id="A0A7J9SLY8"/>
<dbReference type="InterPro" id="IPR017871">
    <property type="entry name" value="ABC_transporter-like_CS"/>
</dbReference>
<dbReference type="SMART" id="SM00382">
    <property type="entry name" value="AAA"/>
    <property type="match status" value="1"/>
</dbReference>
<keyword evidence="7" id="KW-1185">Reference proteome</keyword>
<dbReference type="EMBL" id="JACKXD010000009">
    <property type="protein sequence ID" value="MBB6647960.1"/>
    <property type="molecule type" value="Genomic_DNA"/>
</dbReference>
<dbReference type="SUPFAM" id="SSF52540">
    <property type="entry name" value="P-loop containing nucleoside triphosphate hydrolases"/>
    <property type="match status" value="1"/>
</dbReference>
<comment type="caution">
    <text evidence="6">The sequence shown here is derived from an EMBL/GenBank/DDBJ whole genome shotgun (WGS) entry which is preliminary data.</text>
</comment>
<dbReference type="RefSeq" id="WP_185194333.1">
    <property type="nucleotide sequence ID" value="NZ_JACKXD010000009.1"/>
</dbReference>
<dbReference type="CDD" id="cd03260">
    <property type="entry name" value="ABC_PstB_phosphate_transporter"/>
    <property type="match status" value="1"/>
</dbReference>
<dbReference type="PROSITE" id="PS50893">
    <property type="entry name" value="ABC_TRANSPORTER_2"/>
    <property type="match status" value="1"/>
</dbReference>
<dbReference type="Gene3D" id="3.40.50.300">
    <property type="entry name" value="P-loop containing nucleotide triphosphate hydrolases"/>
    <property type="match status" value="1"/>
</dbReference>
<evidence type="ECO:0000259" key="5">
    <source>
        <dbReference type="PROSITE" id="PS50893"/>
    </source>
</evidence>
<keyword evidence="1" id="KW-0813">Transport</keyword>
<gene>
    <name evidence="6" type="ORF">H5V44_17010</name>
</gene>
<dbReference type="GO" id="GO:0005315">
    <property type="term" value="F:phosphate transmembrane transporter activity"/>
    <property type="evidence" value="ECO:0007669"/>
    <property type="project" value="InterPro"/>
</dbReference>
<dbReference type="GO" id="GO:0005524">
    <property type="term" value="F:ATP binding"/>
    <property type="evidence" value="ECO:0007669"/>
    <property type="project" value="UniProtKB-KW"/>
</dbReference>
<organism evidence="6 7">
    <name type="scientific">Halobellus ruber</name>
    <dbReference type="NCBI Taxonomy" id="2761102"/>
    <lineage>
        <taxon>Archaea</taxon>
        <taxon>Methanobacteriati</taxon>
        <taxon>Methanobacteriota</taxon>
        <taxon>Stenosarchaea group</taxon>
        <taxon>Halobacteria</taxon>
        <taxon>Halobacteriales</taxon>
        <taxon>Haloferacaceae</taxon>
        <taxon>Halobellus</taxon>
    </lineage>
</organism>
<keyword evidence="2" id="KW-1003">Cell membrane</keyword>
<feature type="domain" description="ABC transporter" evidence="5">
    <location>
        <begin position="8"/>
        <end position="225"/>
    </location>
</feature>
<name>A0A7J9SLY8_9EURY</name>
<evidence type="ECO:0000313" key="7">
    <source>
        <dbReference type="Proteomes" id="UP000546257"/>
    </source>
</evidence>
<evidence type="ECO:0000256" key="2">
    <source>
        <dbReference type="ARBA" id="ARBA00022475"/>
    </source>
</evidence>
<dbReference type="GO" id="GO:0016020">
    <property type="term" value="C:membrane"/>
    <property type="evidence" value="ECO:0007669"/>
    <property type="project" value="InterPro"/>
</dbReference>
<dbReference type="PANTHER" id="PTHR43423:SF1">
    <property type="entry name" value="ABC TRANSPORTER I FAMILY MEMBER 17"/>
    <property type="match status" value="1"/>
</dbReference>
<dbReference type="PANTHER" id="PTHR43423">
    <property type="entry name" value="ABC TRANSPORTER I FAMILY MEMBER 17"/>
    <property type="match status" value="1"/>
</dbReference>
<dbReference type="PROSITE" id="PS00211">
    <property type="entry name" value="ABC_TRANSPORTER_1"/>
    <property type="match status" value="1"/>
</dbReference>
<dbReference type="InterPro" id="IPR027417">
    <property type="entry name" value="P-loop_NTPase"/>
</dbReference>
<dbReference type="GO" id="GO:0016887">
    <property type="term" value="F:ATP hydrolysis activity"/>
    <property type="evidence" value="ECO:0007669"/>
    <property type="project" value="InterPro"/>
</dbReference>
<evidence type="ECO:0000256" key="1">
    <source>
        <dbReference type="ARBA" id="ARBA00022448"/>
    </source>
</evidence>
<evidence type="ECO:0000256" key="3">
    <source>
        <dbReference type="ARBA" id="ARBA00022741"/>
    </source>
</evidence>
<dbReference type="InterPro" id="IPR005670">
    <property type="entry name" value="PstB-like"/>
</dbReference>
<dbReference type="InterPro" id="IPR003593">
    <property type="entry name" value="AAA+_ATPase"/>
</dbReference>
<dbReference type="GO" id="GO:0035435">
    <property type="term" value="P:phosphate ion transmembrane transport"/>
    <property type="evidence" value="ECO:0007669"/>
    <property type="project" value="InterPro"/>
</dbReference>
<keyword evidence="2" id="KW-0472">Membrane</keyword>
<dbReference type="Proteomes" id="UP000546257">
    <property type="component" value="Unassembled WGS sequence"/>
</dbReference>
<evidence type="ECO:0000256" key="4">
    <source>
        <dbReference type="ARBA" id="ARBA00022840"/>
    </source>
</evidence>
<accession>A0A7J9SLY8</accession>
<proteinExistence type="predicted"/>
<evidence type="ECO:0000313" key="6">
    <source>
        <dbReference type="EMBL" id="MBB6647960.1"/>
    </source>
</evidence>